<keyword evidence="22" id="KW-0325">Glycoprotein</keyword>
<dbReference type="InterPro" id="IPR028326">
    <property type="entry name" value="FASL"/>
</dbReference>
<feature type="signal peptide" evidence="30">
    <location>
        <begin position="1"/>
        <end position="29"/>
    </location>
</feature>
<sequence>MCLHMCATYLGMFCMLLLELSHSPCSLQAQFNHFASEQWVEALRFFVSTQRLFRAVGAGAVWGAAQEDGRSLMQHLSLSHQERIASRNKPLRFKSLPAMHQNQQCMYPQVFWTSSSAVSSSDYAPSGLFLNGILPRQDIFPSPPAPERKRNKQNTRDGTCLCFLVVFLMTLLALSGAGLAIFQVSHLQLELKALKELPISGEMLRSPEKVKVLNGTADLKFKSRAHLTGKANQDSLPLEWESTYGHAFISGVRYENRGLMIAEAGVYFVYSKVFFRGQACTTKPLYHVVFKRNPSYPGIQLLMEDRKMSYCRATHMWGKSSYLGALFNLSRQDSLHVNVSDVLLVNSEESKTFFGLYML</sequence>
<dbReference type="GO" id="GO:0060205">
    <property type="term" value="C:cytoplasmic vesicle lumen"/>
    <property type="evidence" value="ECO:0007669"/>
    <property type="project" value="UniProtKB-SubCell"/>
</dbReference>
<dbReference type="PRINTS" id="PR01681">
    <property type="entry name" value="FASLIGAND"/>
</dbReference>
<dbReference type="SUPFAM" id="SSF49842">
    <property type="entry name" value="TNF-like"/>
    <property type="match status" value="1"/>
</dbReference>
<comment type="subcellular location">
    <subcellularLocation>
        <location evidence="5">Cell membrane</location>
        <topology evidence="5">Single-pass type II membrane protein</topology>
    </subcellularLocation>
    <subcellularLocation>
        <location evidence="4">Cytoplasmic vesicle lumen</location>
    </subcellularLocation>
    <subcellularLocation>
        <location evidence="3">Lysosome lumen</location>
    </subcellularLocation>
    <subcellularLocation>
        <location evidence="2">Nucleus</location>
    </subcellularLocation>
    <subcellularLocation>
        <location evidence="6">Secreted</location>
    </subcellularLocation>
</comment>
<dbReference type="CDD" id="cd00184">
    <property type="entry name" value="TNF"/>
    <property type="match status" value="1"/>
</dbReference>
<keyword evidence="20" id="KW-1015">Disulfide bond</keyword>
<evidence type="ECO:0000313" key="32">
    <source>
        <dbReference type="Ensembl" id="ENSACAP00000032538.1"/>
    </source>
</evidence>
<evidence type="ECO:0000256" key="15">
    <source>
        <dbReference type="ARBA" id="ARBA00022843"/>
    </source>
</evidence>
<keyword evidence="16" id="KW-0735">Signal-anchor</keyword>
<dbReference type="GeneTree" id="ENSGT01060000248544"/>
<dbReference type="GO" id="GO:0005886">
    <property type="term" value="C:plasma membrane"/>
    <property type="evidence" value="ECO:0007669"/>
    <property type="project" value="UniProtKB-SubCell"/>
</dbReference>
<dbReference type="GeneID" id="100554702"/>
<feature type="chain" id="PRO_5032580607" description="Tumor necrosis factor ligand superfamily member 6" evidence="30">
    <location>
        <begin position="30"/>
        <end position="359"/>
    </location>
</feature>
<keyword evidence="30" id="KW-0732">Signal</keyword>
<evidence type="ECO:0000259" key="31">
    <source>
        <dbReference type="PROSITE" id="PS50049"/>
    </source>
</evidence>
<dbReference type="PANTHER" id="PTHR11471:SF33">
    <property type="entry name" value="TUMOR NECROSIS FACTOR LIGAND SUPERFAMILY MEMBER 6"/>
    <property type="match status" value="1"/>
</dbReference>
<dbReference type="GO" id="GO:0005164">
    <property type="term" value="F:tumor necrosis factor receptor binding"/>
    <property type="evidence" value="ECO:0007669"/>
    <property type="project" value="InterPro"/>
</dbReference>
<keyword evidence="14" id="KW-0053">Apoptosis</keyword>
<dbReference type="Ensembl" id="ENSACAT00000050165.1">
    <property type="protein sequence ID" value="ENSACAP00000032538.1"/>
    <property type="gene ID" value="ENSACAG00000036834.1"/>
</dbReference>
<keyword evidence="25" id="KW-0968">Cytoplasmic vesicle</keyword>
<dbReference type="Proteomes" id="UP000001646">
    <property type="component" value="Unplaced"/>
</dbReference>
<name>A0A803TBE8_ANOCA</name>
<evidence type="ECO:0000256" key="29">
    <source>
        <dbReference type="SAM" id="Phobius"/>
    </source>
</evidence>
<evidence type="ECO:0000256" key="4">
    <source>
        <dbReference type="ARBA" id="ARBA00004321"/>
    </source>
</evidence>
<evidence type="ECO:0000256" key="27">
    <source>
        <dbReference type="ARBA" id="ARBA00045660"/>
    </source>
</evidence>
<dbReference type="FunFam" id="2.60.120.40:FF:000017">
    <property type="entry name" value="Tumor necrosis factor ligand superfamily member 6"/>
    <property type="match status" value="1"/>
</dbReference>
<dbReference type="CTD" id="356"/>
<dbReference type="GO" id="GO:0043202">
    <property type="term" value="C:lysosomal lumen"/>
    <property type="evidence" value="ECO:0007669"/>
    <property type="project" value="UniProtKB-SubCell"/>
</dbReference>
<organism evidence="32 33">
    <name type="scientific">Anolis carolinensis</name>
    <name type="common">Green anole</name>
    <name type="synonym">American chameleon</name>
    <dbReference type="NCBI Taxonomy" id="28377"/>
    <lineage>
        <taxon>Eukaryota</taxon>
        <taxon>Metazoa</taxon>
        <taxon>Chordata</taxon>
        <taxon>Craniata</taxon>
        <taxon>Vertebrata</taxon>
        <taxon>Euteleostomi</taxon>
        <taxon>Lepidosauria</taxon>
        <taxon>Squamata</taxon>
        <taxon>Bifurcata</taxon>
        <taxon>Unidentata</taxon>
        <taxon>Episquamata</taxon>
        <taxon>Toxicofera</taxon>
        <taxon>Iguania</taxon>
        <taxon>Dactyloidae</taxon>
        <taxon>Anolis</taxon>
    </lineage>
</organism>
<evidence type="ECO:0000256" key="30">
    <source>
        <dbReference type="SAM" id="SignalP"/>
    </source>
</evidence>
<dbReference type="KEGG" id="acs:100554702"/>
<reference evidence="32" key="3">
    <citation type="submission" date="2025-09" db="UniProtKB">
        <authorList>
            <consortium name="Ensembl"/>
        </authorList>
    </citation>
    <scope>IDENTIFICATION</scope>
</reference>
<keyword evidence="33" id="KW-1185">Reference proteome</keyword>
<dbReference type="PROSITE" id="PS50049">
    <property type="entry name" value="THD_2"/>
    <property type="match status" value="1"/>
</dbReference>
<proteinExistence type="inferred from homology"/>
<keyword evidence="17 29" id="KW-1133">Transmembrane helix</keyword>
<evidence type="ECO:0000256" key="18">
    <source>
        <dbReference type="ARBA" id="ARBA00023015"/>
    </source>
</evidence>
<dbReference type="InterPro" id="IPR006052">
    <property type="entry name" value="TNF_dom"/>
</dbReference>
<dbReference type="AlphaFoldDB" id="A0A803TBE8"/>
<keyword evidence="18" id="KW-0805">Transcription regulation</keyword>
<evidence type="ECO:0000256" key="10">
    <source>
        <dbReference type="ARBA" id="ARBA00022491"/>
    </source>
</evidence>
<evidence type="ECO:0000256" key="20">
    <source>
        <dbReference type="ARBA" id="ARBA00023157"/>
    </source>
</evidence>
<evidence type="ECO:0000256" key="14">
    <source>
        <dbReference type="ARBA" id="ARBA00022703"/>
    </source>
</evidence>
<evidence type="ECO:0000256" key="13">
    <source>
        <dbReference type="ARBA" id="ARBA00022692"/>
    </source>
</evidence>
<evidence type="ECO:0000256" key="8">
    <source>
        <dbReference type="ARBA" id="ARBA00018020"/>
    </source>
</evidence>
<evidence type="ECO:0000256" key="1">
    <source>
        <dbReference type="ARBA" id="ARBA00003149"/>
    </source>
</evidence>
<keyword evidence="23" id="KW-0458">Lysosome</keyword>
<evidence type="ECO:0000256" key="17">
    <source>
        <dbReference type="ARBA" id="ARBA00022989"/>
    </source>
</evidence>
<evidence type="ECO:0000256" key="2">
    <source>
        <dbReference type="ARBA" id="ARBA00004123"/>
    </source>
</evidence>
<evidence type="ECO:0000256" key="6">
    <source>
        <dbReference type="ARBA" id="ARBA00004613"/>
    </source>
</evidence>
<keyword evidence="21" id="KW-0804">Transcription</keyword>
<evidence type="ECO:0000256" key="22">
    <source>
        <dbReference type="ARBA" id="ARBA00023180"/>
    </source>
</evidence>
<dbReference type="GO" id="GO:0005634">
    <property type="term" value="C:nucleus"/>
    <property type="evidence" value="ECO:0007669"/>
    <property type="project" value="UniProtKB-SubCell"/>
</dbReference>
<evidence type="ECO:0000256" key="28">
    <source>
        <dbReference type="ARBA" id="ARBA00047144"/>
    </source>
</evidence>
<feature type="transmembrane region" description="Helical" evidence="29">
    <location>
        <begin position="158"/>
        <end position="182"/>
    </location>
</feature>
<feature type="domain" description="THD" evidence="31">
    <location>
        <begin position="223"/>
        <end position="359"/>
    </location>
</feature>
<keyword evidence="9" id="KW-1003">Cell membrane</keyword>
<dbReference type="Pfam" id="PF00229">
    <property type="entry name" value="TNF"/>
    <property type="match status" value="1"/>
</dbReference>
<dbReference type="GO" id="GO:0006955">
    <property type="term" value="P:immune response"/>
    <property type="evidence" value="ECO:0007669"/>
    <property type="project" value="InterPro"/>
</dbReference>
<dbReference type="Gene3D" id="2.60.120.40">
    <property type="match status" value="1"/>
</dbReference>
<evidence type="ECO:0000256" key="23">
    <source>
        <dbReference type="ARBA" id="ARBA00023228"/>
    </source>
</evidence>
<dbReference type="SMART" id="SM00207">
    <property type="entry name" value="TNF"/>
    <property type="match status" value="1"/>
</dbReference>
<evidence type="ECO:0000256" key="24">
    <source>
        <dbReference type="ARBA" id="ARBA00023242"/>
    </source>
</evidence>
<comment type="function">
    <text evidence="1">Cytoplasmic form induces gene transcription inhibition.</text>
</comment>
<dbReference type="OrthoDB" id="5983780at2759"/>
<dbReference type="GO" id="GO:0043123">
    <property type="term" value="P:positive regulation of canonical NF-kappaB signal transduction"/>
    <property type="evidence" value="ECO:0000318"/>
    <property type="project" value="GO_Central"/>
</dbReference>
<keyword evidence="19 29" id="KW-0472">Membrane</keyword>
<gene>
    <name evidence="32" type="primary">faslg</name>
</gene>
<reference evidence="32" key="2">
    <citation type="submission" date="2025-08" db="UniProtKB">
        <authorList>
            <consortium name="Ensembl"/>
        </authorList>
    </citation>
    <scope>IDENTIFICATION</scope>
</reference>
<evidence type="ECO:0000256" key="12">
    <source>
        <dbReference type="ARBA" id="ARBA00022525"/>
    </source>
</evidence>
<comment type="function">
    <text evidence="27">Induces FAS-mediated activation of NF-kappa-B, initiating non-apoptotic signaling pathways. Can induce apoptosis but does not appear to be essential for this process.</text>
</comment>
<evidence type="ECO:0000256" key="3">
    <source>
        <dbReference type="ARBA" id="ARBA00004227"/>
    </source>
</evidence>
<dbReference type="InterPro" id="IPR021184">
    <property type="entry name" value="TNF_CS"/>
</dbReference>
<dbReference type="GO" id="GO:0005125">
    <property type="term" value="F:cytokine activity"/>
    <property type="evidence" value="ECO:0000318"/>
    <property type="project" value="GO_Central"/>
</dbReference>
<dbReference type="InterPro" id="IPR008983">
    <property type="entry name" value="Tumour_necrosis_fac-like_dom"/>
</dbReference>
<keyword evidence="12" id="KW-0964">Secreted</keyword>
<keyword evidence="24" id="KW-0539">Nucleus</keyword>
<evidence type="ECO:0000256" key="5">
    <source>
        <dbReference type="ARBA" id="ARBA00004401"/>
    </source>
</evidence>
<evidence type="ECO:0000256" key="19">
    <source>
        <dbReference type="ARBA" id="ARBA00023136"/>
    </source>
</evidence>
<evidence type="ECO:0000256" key="21">
    <source>
        <dbReference type="ARBA" id="ARBA00023163"/>
    </source>
</evidence>
<dbReference type="GO" id="GO:0008625">
    <property type="term" value="P:extrinsic apoptotic signaling pathway via death domain receptors"/>
    <property type="evidence" value="ECO:0000318"/>
    <property type="project" value="GO_Central"/>
</dbReference>
<evidence type="ECO:0000313" key="33">
    <source>
        <dbReference type="Proteomes" id="UP000001646"/>
    </source>
</evidence>
<keyword evidence="15" id="KW-0832">Ubl conjugation</keyword>
<protein>
    <recommendedName>
        <fullName evidence="8">Tumor necrosis factor ligand superfamily member 6</fullName>
    </recommendedName>
    <alternativeName>
        <fullName evidence="26">Fas antigen ligand</fullName>
    </alternativeName>
</protein>
<keyword evidence="13 29" id="KW-0812">Transmembrane</keyword>
<evidence type="ECO:0000256" key="11">
    <source>
        <dbReference type="ARBA" id="ARBA00022514"/>
    </source>
</evidence>
<dbReference type="InParanoid" id="A0A803TBE8"/>
<reference evidence="32" key="1">
    <citation type="submission" date="2009-12" db="EMBL/GenBank/DDBJ databases">
        <title>The Genome Sequence of Anolis carolinensis (Green Anole Lizard).</title>
        <authorList>
            <consortium name="The Genome Sequencing Platform"/>
            <person name="Di Palma F."/>
            <person name="Alfoldi J."/>
            <person name="Heiman D."/>
            <person name="Young S."/>
            <person name="Grabherr M."/>
            <person name="Johnson J."/>
            <person name="Lander E.S."/>
            <person name="Lindblad-Toh K."/>
        </authorList>
    </citation>
    <scope>NUCLEOTIDE SEQUENCE [LARGE SCALE GENOMIC DNA]</scope>
    <source>
        <strain evidence="32">JBL SC #1</strain>
    </source>
</reference>
<comment type="subunit">
    <text evidence="28">Homotrimer. Interacts with ARHGAP9, BAIAP2L1, BTK, CACNB3, CACNB4, CRK, DLG2, DNMBP, DOCK4, EPS8L3, FGR, FYB1, FYN, HCK, ITK, ITSN2, KALRN, LYN, MACC1, MIA, MPP4, MYO15A, NCF1, NCK1, NCK2, NCKIPSD, OSTF1, PIK3R1, PSTPIP1, RIMBP3C, SAMSN1, SH3GL3, SH3PXD2B, SH3PXD2A, SH3RF2, SKAP2, SNX33, SNX9, SORBS3, SPTA1, SRC, SRGAP1, SRGAP2, SRGAP3, TEC, TJP3 and YES1.</text>
</comment>
<dbReference type="PANTHER" id="PTHR11471">
    <property type="entry name" value="TUMOR NECROSIS FACTOR FAMILY MEMBER"/>
    <property type="match status" value="1"/>
</dbReference>
<evidence type="ECO:0000256" key="16">
    <source>
        <dbReference type="ARBA" id="ARBA00022968"/>
    </source>
</evidence>
<dbReference type="PROSITE" id="PS00251">
    <property type="entry name" value="THD_1"/>
    <property type="match status" value="1"/>
</dbReference>
<keyword evidence="10" id="KW-0678">Repressor</keyword>
<keyword evidence="11" id="KW-0202">Cytokine</keyword>
<evidence type="ECO:0000256" key="7">
    <source>
        <dbReference type="ARBA" id="ARBA00008670"/>
    </source>
</evidence>
<comment type="similarity">
    <text evidence="7">Belongs to the tumor necrosis factor family.</text>
</comment>
<accession>A0A803TBE8</accession>
<evidence type="ECO:0000256" key="9">
    <source>
        <dbReference type="ARBA" id="ARBA00022475"/>
    </source>
</evidence>
<dbReference type="RefSeq" id="XP_008116034.2">
    <property type="nucleotide sequence ID" value="XM_008117827.3"/>
</dbReference>
<dbReference type="GO" id="GO:2001238">
    <property type="term" value="P:positive regulation of extrinsic apoptotic signaling pathway"/>
    <property type="evidence" value="ECO:0000318"/>
    <property type="project" value="GO_Central"/>
</dbReference>
<evidence type="ECO:0000256" key="26">
    <source>
        <dbReference type="ARBA" id="ARBA00030913"/>
    </source>
</evidence>
<dbReference type="GO" id="GO:0005615">
    <property type="term" value="C:extracellular space"/>
    <property type="evidence" value="ECO:0000318"/>
    <property type="project" value="GO_Central"/>
</dbReference>
<evidence type="ECO:0000256" key="25">
    <source>
        <dbReference type="ARBA" id="ARBA00023329"/>
    </source>
</evidence>